<proteinExistence type="predicted"/>
<evidence type="ECO:0000313" key="1">
    <source>
        <dbReference type="EMBL" id="MCC4234780.1"/>
    </source>
</evidence>
<name>A0ABS8H8B0_9SPHN</name>
<dbReference type="Proteomes" id="UP001198830">
    <property type="component" value="Unassembled WGS sequence"/>
</dbReference>
<protein>
    <recommendedName>
        <fullName evidence="3">Integrase</fullName>
    </recommendedName>
</protein>
<evidence type="ECO:0008006" key="3">
    <source>
        <dbReference type="Google" id="ProtNLM"/>
    </source>
</evidence>
<gene>
    <name evidence="1" type="ORF">LL253_19085</name>
</gene>
<reference evidence="1 2" key="1">
    <citation type="submission" date="2021-10" db="EMBL/GenBank/DDBJ databases">
        <title>The diversity and Nitrogen Metabolism of Culturable Nitrate-Utilizing Bacteria Within the Oxygen Minimum Zone of the Changjiang (Yangtze River)Estuary.</title>
        <authorList>
            <person name="Zhang D."/>
            <person name="Zheng J."/>
            <person name="Liu S."/>
            <person name="He W."/>
        </authorList>
    </citation>
    <scope>NUCLEOTIDE SEQUENCE [LARGE SCALE GENOMIC DNA]</scope>
    <source>
        <strain evidence="1 2">FXH275-2</strain>
    </source>
</reference>
<accession>A0ABS8H8B0</accession>
<organism evidence="1 2">
    <name type="scientific">Sphingobium soli</name>
    <dbReference type="NCBI Taxonomy" id="1591116"/>
    <lineage>
        <taxon>Bacteria</taxon>
        <taxon>Pseudomonadati</taxon>
        <taxon>Pseudomonadota</taxon>
        <taxon>Alphaproteobacteria</taxon>
        <taxon>Sphingomonadales</taxon>
        <taxon>Sphingomonadaceae</taxon>
        <taxon>Sphingobium</taxon>
    </lineage>
</organism>
<sequence length="225" mass="25068">MISEGLHLGYYRGARGGTWVARYRPAGGDSHGTKRSLGTADDIVLANGDTVLNWKQALDKATEWFELQESGGNLLNPNITVKESVEAFIAMRDKRQSLRVGRPSRSTANMKLTPHVLKDEALVLTKLHDLTEVHLRGWQRRLCEGLPGSSKMRVVSELKAALNATFEEHRKALPKDFGLTIKFGLKPVFPVETVTEPLARQNQVLSDRQIRNVLAKARELDDDGC</sequence>
<dbReference type="EMBL" id="JAJGNP010000027">
    <property type="protein sequence ID" value="MCC4234780.1"/>
    <property type="molecule type" value="Genomic_DNA"/>
</dbReference>
<dbReference type="RefSeq" id="WP_228228134.1">
    <property type="nucleotide sequence ID" value="NZ_JAJGNP010000027.1"/>
</dbReference>
<keyword evidence="2" id="KW-1185">Reference proteome</keyword>
<evidence type="ECO:0000313" key="2">
    <source>
        <dbReference type="Proteomes" id="UP001198830"/>
    </source>
</evidence>
<comment type="caution">
    <text evidence="1">The sequence shown here is derived from an EMBL/GenBank/DDBJ whole genome shotgun (WGS) entry which is preliminary data.</text>
</comment>